<organism evidence="7 8">
    <name type="scientific">Candidatus Berkelbacteria bacterium Licking1014_85</name>
    <dbReference type="NCBI Taxonomy" id="2017148"/>
    <lineage>
        <taxon>Bacteria</taxon>
        <taxon>Candidatus Berkelbacteria</taxon>
    </lineage>
</organism>
<evidence type="ECO:0000256" key="5">
    <source>
        <dbReference type="ARBA" id="ARBA00023014"/>
    </source>
</evidence>
<evidence type="ECO:0000256" key="1">
    <source>
        <dbReference type="ARBA" id="ARBA00001966"/>
    </source>
</evidence>
<dbReference type="AlphaFoldDB" id="A0A554LHX4"/>
<evidence type="ECO:0000259" key="6">
    <source>
        <dbReference type="PROSITE" id="PS51918"/>
    </source>
</evidence>
<dbReference type="GO" id="GO:0046872">
    <property type="term" value="F:metal ion binding"/>
    <property type="evidence" value="ECO:0007669"/>
    <property type="project" value="UniProtKB-KW"/>
</dbReference>
<dbReference type="SFLD" id="SFLDG01082">
    <property type="entry name" value="B12-binding_domain_containing"/>
    <property type="match status" value="1"/>
</dbReference>
<keyword evidence="2" id="KW-0949">S-adenosyl-L-methionine</keyword>
<dbReference type="EMBL" id="VMGI01000060">
    <property type="protein sequence ID" value="TSC92447.1"/>
    <property type="molecule type" value="Genomic_DNA"/>
</dbReference>
<dbReference type="InterPro" id="IPR007197">
    <property type="entry name" value="rSAM"/>
</dbReference>
<dbReference type="SFLD" id="SFLDG01123">
    <property type="entry name" value="methyltransferase_(Class_B)"/>
    <property type="match status" value="1"/>
</dbReference>
<dbReference type="SUPFAM" id="SSF102114">
    <property type="entry name" value="Radical SAM enzymes"/>
    <property type="match status" value="1"/>
</dbReference>
<dbReference type="PROSITE" id="PS51918">
    <property type="entry name" value="RADICAL_SAM"/>
    <property type="match status" value="1"/>
</dbReference>
<dbReference type="SMART" id="SM00729">
    <property type="entry name" value="Elp3"/>
    <property type="match status" value="1"/>
</dbReference>
<proteinExistence type="predicted"/>
<dbReference type="SFLD" id="SFLDS00029">
    <property type="entry name" value="Radical_SAM"/>
    <property type="match status" value="1"/>
</dbReference>
<evidence type="ECO:0000256" key="2">
    <source>
        <dbReference type="ARBA" id="ARBA00022691"/>
    </source>
</evidence>
<dbReference type="PANTHER" id="PTHR43409">
    <property type="entry name" value="ANAEROBIC MAGNESIUM-PROTOPORPHYRIN IX MONOMETHYL ESTER CYCLASE-RELATED"/>
    <property type="match status" value="1"/>
</dbReference>
<evidence type="ECO:0000313" key="8">
    <source>
        <dbReference type="Proteomes" id="UP000315589"/>
    </source>
</evidence>
<dbReference type="Proteomes" id="UP000315589">
    <property type="component" value="Unassembled WGS sequence"/>
</dbReference>
<dbReference type="InterPro" id="IPR034466">
    <property type="entry name" value="Methyltransferase_Class_B"/>
</dbReference>
<evidence type="ECO:0000256" key="3">
    <source>
        <dbReference type="ARBA" id="ARBA00022723"/>
    </source>
</evidence>
<feature type="domain" description="Radical SAM core" evidence="6">
    <location>
        <begin position="177"/>
        <end position="399"/>
    </location>
</feature>
<comment type="caution">
    <text evidence="7">The sequence shown here is derived from an EMBL/GenBank/DDBJ whole genome shotgun (WGS) entry which is preliminary data.</text>
</comment>
<keyword evidence="3" id="KW-0479">Metal-binding</keyword>
<name>A0A554LHX4_9BACT</name>
<keyword evidence="5" id="KW-0411">Iron-sulfur</keyword>
<dbReference type="Gene3D" id="3.80.30.20">
    <property type="entry name" value="tm_1862 like domain"/>
    <property type="match status" value="1"/>
</dbReference>
<keyword evidence="4" id="KW-0408">Iron</keyword>
<protein>
    <submittedName>
        <fullName evidence="7">Radical SAM protein</fullName>
    </submittedName>
</protein>
<accession>A0A554LHX4</accession>
<comment type="cofactor">
    <cofactor evidence="1">
        <name>[4Fe-4S] cluster</name>
        <dbReference type="ChEBI" id="CHEBI:49883"/>
    </cofactor>
</comment>
<dbReference type="Pfam" id="PF04055">
    <property type="entry name" value="Radical_SAM"/>
    <property type="match status" value="1"/>
</dbReference>
<dbReference type="GO" id="GO:0051539">
    <property type="term" value="F:4 iron, 4 sulfur cluster binding"/>
    <property type="evidence" value="ECO:0007669"/>
    <property type="project" value="UniProtKB-KW"/>
</dbReference>
<dbReference type="GO" id="GO:0003824">
    <property type="term" value="F:catalytic activity"/>
    <property type="evidence" value="ECO:0007669"/>
    <property type="project" value="InterPro"/>
</dbReference>
<evidence type="ECO:0000313" key="7">
    <source>
        <dbReference type="EMBL" id="TSC92447.1"/>
    </source>
</evidence>
<dbReference type="InterPro" id="IPR023404">
    <property type="entry name" value="rSAM_horseshoe"/>
</dbReference>
<gene>
    <name evidence="7" type="ORF">CEN91_441</name>
</gene>
<dbReference type="Gene3D" id="3.40.50.280">
    <property type="entry name" value="Cobalamin-binding domain"/>
    <property type="match status" value="1"/>
</dbReference>
<reference evidence="7 8" key="1">
    <citation type="submission" date="2017-07" db="EMBL/GenBank/DDBJ databases">
        <title>Mechanisms for carbon and nitrogen cycling indicate functional differentiation within the Candidate Phyla Radiation.</title>
        <authorList>
            <person name="Danczak R.E."/>
            <person name="Johnston M.D."/>
            <person name="Kenah C."/>
            <person name="Slattery M."/>
            <person name="Wrighton K.C."/>
            <person name="Wilkins M.J."/>
        </authorList>
    </citation>
    <scope>NUCLEOTIDE SEQUENCE [LARGE SCALE GENOMIC DNA]</scope>
    <source>
        <strain evidence="7">Licking1014_85</strain>
    </source>
</reference>
<dbReference type="InterPro" id="IPR006638">
    <property type="entry name" value="Elp3/MiaA/NifB-like_rSAM"/>
</dbReference>
<evidence type="ECO:0000256" key="4">
    <source>
        <dbReference type="ARBA" id="ARBA00023004"/>
    </source>
</evidence>
<dbReference type="InterPro" id="IPR058240">
    <property type="entry name" value="rSAM_sf"/>
</dbReference>
<dbReference type="CDD" id="cd01335">
    <property type="entry name" value="Radical_SAM"/>
    <property type="match status" value="1"/>
</dbReference>
<dbReference type="InterPro" id="IPR051198">
    <property type="entry name" value="BchE-like"/>
</dbReference>
<sequence length="441" mass="51057">MLRIGFIFPSSEYLFDPFRGDPHTQFQILTVLDWHFKDKVQTLLIDLRGIKKEFALYHIPECDAYLHSVYTLDYNEQLSIIKQLRLQYPKALHIAGGPHTTFFINESLKIFDSLILGDGEFSIIQAINDVMNSQLKKIYEQKTPVDINLFPFPRRHYLSRATVARKGLLTLKNKKGYDQLLGTTVIFSRGCPYSCAFCAMPKMKQYSPGIRFRSPKHAEEEIEYLKKEYSIEGMGLLDEIGFPLDIQRAAQHLEAIGRTKILWRGQCRVDGVTADVAKLLRKSGCLTMCLGVESAWQPSLDMINKQINVERAKESIRILKQNGIECRVYMIIGLPGEPQDIVKKTWEFIEETEPDYVYLSLFTVRPGTEAFNHPEKFGIKWVNNDWDKTMHLYGRYEDEIPELTFEYEENPPWGKSFSKEQIINNYLGLQKKLAECGLNKL</sequence>